<dbReference type="OrthoDB" id="10633287at2759"/>
<reference evidence="3 4" key="1">
    <citation type="journal article" date="2019" name="Nat. Ecol. Evol.">
        <title>Megaphylogeny resolves global patterns of mushroom evolution.</title>
        <authorList>
            <person name="Varga T."/>
            <person name="Krizsan K."/>
            <person name="Foldi C."/>
            <person name="Dima B."/>
            <person name="Sanchez-Garcia M."/>
            <person name="Sanchez-Ramirez S."/>
            <person name="Szollosi G.J."/>
            <person name="Szarkandi J.G."/>
            <person name="Papp V."/>
            <person name="Albert L."/>
            <person name="Andreopoulos W."/>
            <person name="Angelini C."/>
            <person name="Antonin V."/>
            <person name="Barry K.W."/>
            <person name="Bougher N.L."/>
            <person name="Buchanan P."/>
            <person name="Buyck B."/>
            <person name="Bense V."/>
            <person name="Catcheside P."/>
            <person name="Chovatia M."/>
            <person name="Cooper J."/>
            <person name="Damon W."/>
            <person name="Desjardin D."/>
            <person name="Finy P."/>
            <person name="Geml J."/>
            <person name="Haridas S."/>
            <person name="Hughes K."/>
            <person name="Justo A."/>
            <person name="Karasinski D."/>
            <person name="Kautmanova I."/>
            <person name="Kiss B."/>
            <person name="Kocsube S."/>
            <person name="Kotiranta H."/>
            <person name="LaButti K.M."/>
            <person name="Lechner B.E."/>
            <person name="Liimatainen K."/>
            <person name="Lipzen A."/>
            <person name="Lukacs Z."/>
            <person name="Mihaltcheva S."/>
            <person name="Morgado L.N."/>
            <person name="Niskanen T."/>
            <person name="Noordeloos M.E."/>
            <person name="Ohm R.A."/>
            <person name="Ortiz-Santana B."/>
            <person name="Ovrebo C."/>
            <person name="Racz N."/>
            <person name="Riley R."/>
            <person name="Savchenko A."/>
            <person name="Shiryaev A."/>
            <person name="Soop K."/>
            <person name="Spirin V."/>
            <person name="Szebenyi C."/>
            <person name="Tomsovsky M."/>
            <person name="Tulloss R.E."/>
            <person name="Uehling J."/>
            <person name="Grigoriev I.V."/>
            <person name="Vagvolgyi C."/>
            <person name="Papp T."/>
            <person name="Martin F.M."/>
            <person name="Miettinen O."/>
            <person name="Hibbett D.S."/>
            <person name="Nagy L.G."/>
        </authorList>
    </citation>
    <scope>NUCLEOTIDE SEQUENCE [LARGE SCALE GENOMIC DNA]</scope>
    <source>
        <strain evidence="3 4">OMC1185</strain>
    </source>
</reference>
<evidence type="ECO:0000313" key="4">
    <source>
        <dbReference type="Proteomes" id="UP000305948"/>
    </source>
</evidence>
<feature type="signal peptide" evidence="2">
    <location>
        <begin position="1"/>
        <end position="26"/>
    </location>
</feature>
<evidence type="ECO:0000256" key="1">
    <source>
        <dbReference type="SAM" id="MobiDB-lite"/>
    </source>
</evidence>
<keyword evidence="4" id="KW-1185">Reference proteome</keyword>
<feature type="region of interest" description="Disordered" evidence="1">
    <location>
        <begin position="327"/>
        <end position="371"/>
    </location>
</feature>
<name>A0A5C3N5Y5_9AGAM</name>
<evidence type="ECO:0000256" key="2">
    <source>
        <dbReference type="SAM" id="SignalP"/>
    </source>
</evidence>
<feature type="chain" id="PRO_5022851990" evidence="2">
    <location>
        <begin position="27"/>
        <end position="395"/>
    </location>
</feature>
<gene>
    <name evidence="3" type="ORF">OE88DRAFT_1657750</name>
</gene>
<dbReference type="AlphaFoldDB" id="A0A5C3N5Y5"/>
<keyword evidence="2" id="KW-0732">Signal</keyword>
<protein>
    <submittedName>
        <fullName evidence="3">Uncharacterized protein</fullName>
    </submittedName>
</protein>
<accession>A0A5C3N5Y5</accession>
<evidence type="ECO:0000313" key="3">
    <source>
        <dbReference type="EMBL" id="TFK52465.1"/>
    </source>
</evidence>
<dbReference type="EMBL" id="ML213509">
    <property type="protein sequence ID" value="TFK52465.1"/>
    <property type="molecule type" value="Genomic_DNA"/>
</dbReference>
<dbReference type="Proteomes" id="UP000305948">
    <property type="component" value="Unassembled WGS sequence"/>
</dbReference>
<organism evidence="3 4">
    <name type="scientific">Heliocybe sulcata</name>
    <dbReference type="NCBI Taxonomy" id="5364"/>
    <lineage>
        <taxon>Eukaryota</taxon>
        <taxon>Fungi</taxon>
        <taxon>Dikarya</taxon>
        <taxon>Basidiomycota</taxon>
        <taxon>Agaricomycotina</taxon>
        <taxon>Agaricomycetes</taxon>
        <taxon>Gloeophyllales</taxon>
        <taxon>Gloeophyllaceae</taxon>
        <taxon>Heliocybe</taxon>
    </lineage>
</organism>
<feature type="region of interest" description="Disordered" evidence="1">
    <location>
        <begin position="39"/>
        <end position="133"/>
    </location>
</feature>
<feature type="region of interest" description="Disordered" evidence="1">
    <location>
        <begin position="288"/>
        <end position="307"/>
    </location>
</feature>
<feature type="compositionally biased region" description="Polar residues" evidence="1">
    <location>
        <begin position="78"/>
        <end position="103"/>
    </location>
</feature>
<sequence length="395" mass="43386">MSSSGFTSYLLAPWVLLWACIRSWLGFVDPVRPKQKELSLVSRTRSEPPKSTVANVRDLQDSHVSRSSKSPVRHAPSINESTPRPSHNTWQSSPATPTPTLDRSVSSQASSSPITPSCNEPIPTVPSHSKPYSPPTLNCASPVMVLNSGAQDVSASVELGALAQRRGFRGSPIVIDQPERFEQWKASKGSTISNDSFTEPNTPATSRSLKAKFGSLLRPGPSAVPSTPLSPLCLAISEDVQKDIRDADPFSMNGDSYFAPDISWESSNGSFSRSAMYDIDFYSQLSADQERRKKKKGKKAPPSTKHTTVNIYDSSIYDFGIGISRHSTPVQDKKAQRAQNRRQHEKASSTTTHTPSEPCGQDSSERPLHRSTTTRRYCIVIPESETRRMEVEALV</sequence>
<feature type="compositionally biased region" description="Low complexity" evidence="1">
    <location>
        <begin position="104"/>
        <end position="117"/>
    </location>
</feature>
<proteinExistence type="predicted"/>